<proteinExistence type="inferred from homology"/>
<dbReference type="EMBL" id="SMKZ01000052">
    <property type="protein sequence ID" value="TDE00250.1"/>
    <property type="molecule type" value="Genomic_DNA"/>
</dbReference>
<comment type="similarity">
    <text evidence="1">Belongs to the HAD-like hydrolase superfamily. S-2-haloalkanoic acid dehalogenase family.</text>
</comment>
<dbReference type="SFLD" id="SFLDG01129">
    <property type="entry name" value="C1.5:_HAD__Beta-PGM__Phosphata"/>
    <property type="match status" value="1"/>
</dbReference>
<dbReference type="NCBIfam" id="TIGR01428">
    <property type="entry name" value="HAD_type_II"/>
    <property type="match status" value="1"/>
</dbReference>
<dbReference type="Pfam" id="PF00702">
    <property type="entry name" value="Hydrolase"/>
    <property type="match status" value="1"/>
</dbReference>
<dbReference type="NCBIfam" id="TIGR01493">
    <property type="entry name" value="HAD-SF-IA-v2"/>
    <property type="match status" value="1"/>
</dbReference>
<dbReference type="InterPro" id="IPR023214">
    <property type="entry name" value="HAD_sf"/>
</dbReference>
<dbReference type="SUPFAM" id="SSF56784">
    <property type="entry name" value="HAD-like"/>
    <property type="match status" value="1"/>
</dbReference>
<evidence type="ECO:0000313" key="4">
    <source>
        <dbReference type="Proteomes" id="UP000294739"/>
    </source>
</evidence>
<dbReference type="Gene3D" id="3.40.50.1000">
    <property type="entry name" value="HAD superfamily/HAD-like"/>
    <property type="match status" value="1"/>
</dbReference>
<dbReference type="GO" id="GO:0019120">
    <property type="term" value="F:hydrolase activity, acting on acid halide bonds, in C-halide compounds"/>
    <property type="evidence" value="ECO:0007669"/>
    <property type="project" value="InterPro"/>
</dbReference>
<accession>A0A4R5CM03</accession>
<dbReference type="InterPro" id="IPR006439">
    <property type="entry name" value="HAD-SF_hydro_IA"/>
</dbReference>
<dbReference type="PANTHER" id="PTHR43316:SF3">
    <property type="entry name" value="HALOACID DEHALOGENASE, TYPE II (AFU_ORTHOLOGUE AFUA_2G07750)-RELATED"/>
    <property type="match status" value="1"/>
</dbReference>
<comment type="caution">
    <text evidence="3">The sequence shown here is derived from an EMBL/GenBank/DDBJ whole genome shotgun (WGS) entry which is preliminary data.</text>
</comment>
<protein>
    <submittedName>
        <fullName evidence="3">Haloacid dehalogenase type II</fullName>
    </submittedName>
</protein>
<dbReference type="PANTHER" id="PTHR43316">
    <property type="entry name" value="HYDROLASE, HALOACID DELAHOGENASE-RELATED"/>
    <property type="match status" value="1"/>
</dbReference>
<name>A0A4R5CM03_9ACTN</name>
<evidence type="ECO:0000256" key="2">
    <source>
        <dbReference type="ARBA" id="ARBA00022801"/>
    </source>
</evidence>
<dbReference type="Proteomes" id="UP000294739">
    <property type="component" value="Unassembled WGS sequence"/>
</dbReference>
<evidence type="ECO:0000313" key="3">
    <source>
        <dbReference type="EMBL" id="TDE00250.1"/>
    </source>
</evidence>
<dbReference type="AlphaFoldDB" id="A0A4R5CM03"/>
<dbReference type="PRINTS" id="PR00413">
    <property type="entry name" value="HADHALOGNASE"/>
</dbReference>
<dbReference type="InParanoid" id="A0A4R5CM03"/>
<dbReference type="Gene3D" id="1.10.150.240">
    <property type="entry name" value="Putative phosphatase, domain 2"/>
    <property type="match status" value="1"/>
</dbReference>
<dbReference type="OrthoDB" id="3774052at2"/>
<dbReference type="InterPro" id="IPR023198">
    <property type="entry name" value="PGP-like_dom2"/>
</dbReference>
<dbReference type="InterPro" id="IPR036412">
    <property type="entry name" value="HAD-like_sf"/>
</dbReference>
<sequence>MTARPDIDLVVFDILGTMVDEPGGIRRGLRTALPDIDDARTTELVEAWQRHVEEQRQQILAGRRLYANGTVIDLEAATRVAADAGISDPDAIRALAAAGQRLEPWPDTVRALDRIAAHFPVVGLSNASHSALTRISAYAGLRWHQVLSAEDAQAYKPHPDVYGLAIANAGSSPDRLLMVAAHAWDLRGAQATGMRTAYVERPVGDPPTATDSFDLAATSLDDLAATLTAL</sequence>
<dbReference type="SFLD" id="SFLDS00003">
    <property type="entry name" value="Haloacid_Dehalogenase"/>
    <property type="match status" value="1"/>
</dbReference>
<gene>
    <name evidence="3" type="ORF">E1269_25895</name>
</gene>
<dbReference type="InterPro" id="IPR006328">
    <property type="entry name" value="2-HAD"/>
</dbReference>
<keyword evidence="4" id="KW-1185">Reference proteome</keyword>
<reference evidence="3 4" key="1">
    <citation type="submission" date="2019-03" db="EMBL/GenBank/DDBJ databases">
        <title>Draft genome sequences of novel Actinobacteria.</title>
        <authorList>
            <person name="Sahin N."/>
            <person name="Ay H."/>
            <person name="Saygin H."/>
        </authorList>
    </citation>
    <scope>NUCLEOTIDE SEQUENCE [LARGE SCALE GENOMIC DNA]</scope>
    <source>
        <strain evidence="3 4">5K138</strain>
    </source>
</reference>
<dbReference type="InterPro" id="IPR051540">
    <property type="entry name" value="S-2-haloacid_dehalogenase"/>
</dbReference>
<dbReference type="RefSeq" id="WP_131900030.1">
    <property type="nucleotide sequence ID" value="NZ_SMKZ01000052.1"/>
</dbReference>
<keyword evidence="2" id="KW-0378">Hydrolase</keyword>
<organism evidence="3 4">
    <name type="scientific">Jiangella asiatica</name>
    <dbReference type="NCBI Taxonomy" id="2530372"/>
    <lineage>
        <taxon>Bacteria</taxon>
        <taxon>Bacillati</taxon>
        <taxon>Actinomycetota</taxon>
        <taxon>Actinomycetes</taxon>
        <taxon>Jiangellales</taxon>
        <taxon>Jiangellaceae</taxon>
        <taxon>Jiangella</taxon>
    </lineage>
</organism>
<evidence type="ECO:0000256" key="1">
    <source>
        <dbReference type="ARBA" id="ARBA00008106"/>
    </source>
</evidence>